<reference evidence="2 3" key="1">
    <citation type="journal article" date="2020" name="Int. J. Syst. Evol. Microbiol.">
        <title>Reclassification of Streptomyces castelarensis and Streptomyces sporoclivatus as later heterotypic synonyms of Streptomyces antimycoticus.</title>
        <authorList>
            <person name="Komaki H."/>
            <person name="Tamura T."/>
        </authorList>
    </citation>
    <scope>NUCLEOTIDE SEQUENCE [LARGE SCALE GENOMIC DNA]</scope>
    <source>
        <strain evidence="2 3">NBRC 13459</strain>
    </source>
</reference>
<evidence type="ECO:0008006" key="4">
    <source>
        <dbReference type="Google" id="ProtNLM"/>
    </source>
</evidence>
<gene>
    <name evidence="2" type="ORF">SVIO_058110</name>
</gene>
<dbReference type="Pfam" id="PF00701">
    <property type="entry name" value="DHDPS"/>
    <property type="match status" value="1"/>
</dbReference>
<name>A0A4D4L9K5_STRVO</name>
<dbReference type="InterPro" id="IPR013785">
    <property type="entry name" value="Aldolase_TIM"/>
</dbReference>
<dbReference type="EMBL" id="BJHW01000001">
    <property type="protein sequence ID" value="GDY55188.1"/>
    <property type="molecule type" value="Genomic_DNA"/>
</dbReference>
<dbReference type="AlphaFoldDB" id="A0A4D4L9K5"/>
<proteinExistence type="predicted"/>
<evidence type="ECO:0000256" key="1">
    <source>
        <dbReference type="ARBA" id="ARBA00023239"/>
    </source>
</evidence>
<evidence type="ECO:0000313" key="3">
    <source>
        <dbReference type="Proteomes" id="UP000301309"/>
    </source>
</evidence>
<dbReference type="GO" id="GO:0016829">
    <property type="term" value="F:lyase activity"/>
    <property type="evidence" value="ECO:0007669"/>
    <property type="project" value="UniProtKB-KW"/>
</dbReference>
<keyword evidence="1" id="KW-0456">Lyase</keyword>
<dbReference type="InterPro" id="IPR002220">
    <property type="entry name" value="DapA-like"/>
</dbReference>
<evidence type="ECO:0000313" key="2">
    <source>
        <dbReference type="EMBL" id="GDY55188.1"/>
    </source>
</evidence>
<dbReference type="Gene3D" id="3.20.20.70">
    <property type="entry name" value="Aldolase class I"/>
    <property type="match status" value="1"/>
</dbReference>
<sequence>MGGAGGEAGARAVLALPPNSYRADREAVVGHYREVARAGLPVVAYNNPHDTKVDLTPELLAELHGKG</sequence>
<organism evidence="2 3">
    <name type="scientific">Streptomyces violaceusniger</name>
    <dbReference type="NCBI Taxonomy" id="68280"/>
    <lineage>
        <taxon>Bacteria</taxon>
        <taxon>Bacillati</taxon>
        <taxon>Actinomycetota</taxon>
        <taxon>Actinomycetes</taxon>
        <taxon>Kitasatosporales</taxon>
        <taxon>Streptomycetaceae</taxon>
        <taxon>Streptomyces</taxon>
        <taxon>Streptomyces violaceusniger group</taxon>
    </lineage>
</organism>
<dbReference type="Proteomes" id="UP000301309">
    <property type="component" value="Unassembled WGS sequence"/>
</dbReference>
<accession>A0A4D4L9K5</accession>
<dbReference type="SUPFAM" id="SSF51569">
    <property type="entry name" value="Aldolase"/>
    <property type="match status" value="1"/>
</dbReference>
<keyword evidence="3" id="KW-1185">Reference proteome</keyword>
<protein>
    <recommendedName>
        <fullName evidence="4">Dihydrodipicolinate synthase family protein</fullName>
    </recommendedName>
</protein>
<comment type="caution">
    <text evidence="2">The sequence shown here is derived from an EMBL/GenBank/DDBJ whole genome shotgun (WGS) entry which is preliminary data.</text>
</comment>